<protein>
    <submittedName>
        <fullName evidence="1">Jg15710 protein</fullName>
    </submittedName>
</protein>
<evidence type="ECO:0000313" key="2">
    <source>
        <dbReference type="Proteomes" id="UP000838756"/>
    </source>
</evidence>
<proteinExistence type="predicted"/>
<dbReference type="AlphaFoldDB" id="A0A8S4QHV6"/>
<dbReference type="Proteomes" id="UP000838756">
    <property type="component" value="Unassembled WGS sequence"/>
</dbReference>
<reference evidence="1" key="1">
    <citation type="submission" date="2022-03" db="EMBL/GenBank/DDBJ databases">
        <authorList>
            <person name="Lindestad O."/>
        </authorList>
    </citation>
    <scope>NUCLEOTIDE SEQUENCE</scope>
</reference>
<keyword evidence="2" id="KW-1185">Reference proteome</keyword>
<dbReference type="EMBL" id="CAKXAJ010006351">
    <property type="protein sequence ID" value="CAH2209597.1"/>
    <property type="molecule type" value="Genomic_DNA"/>
</dbReference>
<name>A0A8S4QHV6_9NEOP</name>
<sequence length="138" mass="15238">MPSFLPAVLALDSMHCPKLRLDEMLIPRSSILFVIGTDTFRKVGVRGNGLRLAENKHAWVLEALNCTRLVSPQSDTSLKARLTRSTKASLSTRVSSPLARGLDMYLTVTVLSSAYPKMPGFNRSFICSRKSVAERTDP</sequence>
<organism evidence="1 2">
    <name type="scientific">Pararge aegeria aegeria</name>
    <dbReference type="NCBI Taxonomy" id="348720"/>
    <lineage>
        <taxon>Eukaryota</taxon>
        <taxon>Metazoa</taxon>
        <taxon>Ecdysozoa</taxon>
        <taxon>Arthropoda</taxon>
        <taxon>Hexapoda</taxon>
        <taxon>Insecta</taxon>
        <taxon>Pterygota</taxon>
        <taxon>Neoptera</taxon>
        <taxon>Endopterygota</taxon>
        <taxon>Lepidoptera</taxon>
        <taxon>Glossata</taxon>
        <taxon>Ditrysia</taxon>
        <taxon>Papilionoidea</taxon>
        <taxon>Nymphalidae</taxon>
        <taxon>Satyrinae</taxon>
        <taxon>Satyrini</taxon>
        <taxon>Parargina</taxon>
        <taxon>Pararge</taxon>
    </lineage>
</organism>
<gene>
    <name evidence="1" type="primary">jg15710</name>
    <name evidence="1" type="ORF">PAEG_LOCUS1981</name>
</gene>
<dbReference type="OrthoDB" id="7455207at2759"/>
<evidence type="ECO:0000313" key="1">
    <source>
        <dbReference type="EMBL" id="CAH2209597.1"/>
    </source>
</evidence>
<comment type="caution">
    <text evidence="1">The sequence shown here is derived from an EMBL/GenBank/DDBJ whole genome shotgun (WGS) entry which is preliminary data.</text>
</comment>
<accession>A0A8S4QHV6</accession>